<sequence length="211" mass="24912">MATHSKAPRNLNRHWTKQQEEELLDMYGVYSFSHLSRRFGKTPYAIKCKYASLTGNWGALEAGGYVLTVFVADALGICDKTVRRWIEVYDLPATQLYKKRNDSKRRQYYISVEEFWEWAYEHKNLIVFSRVKRDVLLPEPAWLDVEIKNNKEIPPKTRQTWSKEEADQAYTWFMSGVHYKEIAEKLGRTSHGVHRKLMRMIHQKRNGVLGL</sequence>
<reference evidence="1 2" key="1">
    <citation type="submission" date="2017-09" db="EMBL/GenBank/DDBJ databases">
        <title>Large-scale bioinformatics analysis of Bacillus genomes uncovers conserved roles of natural products in bacterial physiology.</title>
        <authorList>
            <consortium name="Agbiome Team Llc"/>
            <person name="Bleich R.M."/>
            <person name="Grubbs K.J."/>
            <person name="Santa Maria K.C."/>
            <person name="Allen S.E."/>
            <person name="Farag S."/>
            <person name="Shank E.A."/>
            <person name="Bowers A."/>
        </authorList>
    </citation>
    <scope>NUCLEOTIDE SEQUENCE [LARGE SCALE GENOMIC DNA]</scope>
    <source>
        <strain evidence="1 2">AFS060060</strain>
    </source>
</reference>
<comment type="caution">
    <text evidence="1">The sequence shown here is derived from an EMBL/GenBank/DDBJ whole genome shotgun (WGS) entry which is preliminary data.</text>
</comment>
<dbReference type="AlphaFoldDB" id="A0A9X7GFV3"/>
<dbReference type="EMBL" id="NVDU01000003">
    <property type="protein sequence ID" value="PFV35751.1"/>
    <property type="molecule type" value="Genomic_DNA"/>
</dbReference>
<accession>A0A9X7GFV3</accession>
<organism evidence="1 2">
    <name type="scientific">Bacillus thuringiensis</name>
    <dbReference type="NCBI Taxonomy" id="1428"/>
    <lineage>
        <taxon>Bacteria</taxon>
        <taxon>Bacillati</taxon>
        <taxon>Bacillota</taxon>
        <taxon>Bacilli</taxon>
        <taxon>Bacillales</taxon>
        <taxon>Bacillaceae</taxon>
        <taxon>Bacillus</taxon>
        <taxon>Bacillus cereus group</taxon>
    </lineage>
</organism>
<evidence type="ECO:0000313" key="1">
    <source>
        <dbReference type="EMBL" id="PFV35751.1"/>
    </source>
</evidence>
<dbReference type="RefSeq" id="WP_098685605.1">
    <property type="nucleotide sequence ID" value="NZ_NVDU01000003.1"/>
</dbReference>
<name>A0A9X7GFV3_BACTU</name>
<proteinExistence type="predicted"/>
<protein>
    <submittedName>
        <fullName evidence="1">Uncharacterized protein</fullName>
    </submittedName>
</protein>
<gene>
    <name evidence="1" type="ORF">COK99_01640</name>
</gene>
<evidence type="ECO:0000313" key="2">
    <source>
        <dbReference type="Proteomes" id="UP000223366"/>
    </source>
</evidence>
<dbReference type="Proteomes" id="UP000223366">
    <property type="component" value="Unassembled WGS sequence"/>
</dbReference>